<keyword evidence="2" id="KW-1185">Reference proteome</keyword>
<dbReference type="AlphaFoldDB" id="A0A371I3G8"/>
<dbReference type="OrthoDB" id="1430461at2759"/>
<comment type="caution">
    <text evidence="1">The sequence shown here is derived from an EMBL/GenBank/DDBJ whole genome shotgun (WGS) entry which is preliminary data.</text>
</comment>
<accession>A0A371I3G8</accession>
<evidence type="ECO:0008006" key="3">
    <source>
        <dbReference type="Google" id="ProtNLM"/>
    </source>
</evidence>
<evidence type="ECO:0000313" key="2">
    <source>
        <dbReference type="Proteomes" id="UP000257109"/>
    </source>
</evidence>
<sequence>MKVNTNRMVSLNVTNYHLWEEKMKDLLFVKKNASSFLCYSEAIIHHQQVCDFIRHFVDDNVYNHIVSKTHVRTLWEKIESLYASNYGNNKLFLLNSIVNLKFKEGASLSNHLNEFQEIFY</sequence>
<dbReference type="Pfam" id="PF14223">
    <property type="entry name" value="Retrotran_gag_2"/>
    <property type="match status" value="1"/>
</dbReference>
<organism evidence="1 2">
    <name type="scientific">Mucuna pruriens</name>
    <name type="common">Velvet bean</name>
    <name type="synonym">Dolichos pruriens</name>
    <dbReference type="NCBI Taxonomy" id="157652"/>
    <lineage>
        <taxon>Eukaryota</taxon>
        <taxon>Viridiplantae</taxon>
        <taxon>Streptophyta</taxon>
        <taxon>Embryophyta</taxon>
        <taxon>Tracheophyta</taxon>
        <taxon>Spermatophyta</taxon>
        <taxon>Magnoliopsida</taxon>
        <taxon>eudicotyledons</taxon>
        <taxon>Gunneridae</taxon>
        <taxon>Pentapetalae</taxon>
        <taxon>rosids</taxon>
        <taxon>fabids</taxon>
        <taxon>Fabales</taxon>
        <taxon>Fabaceae</taxon>
        <taxon>Papilionoideae</taxon>
        <taxon>50 kb inversion clade</taxon>
        <taxon>NPAAA clade</taxon>
        <taxon>indigoferoid/millettioid clade</taxon>
        <taxon>Phaseoleae</taxon>
        <taxon>Mucuna</taxon>
    </lineage>
</organism>
<name>A0A371I3G8_MUCPR</name>
<dbReference type="EMBL" id="QJKJ01001020">
    <property type="protein sequence ID" value="RDY09565.1"/>
    <property type="molecule type" value="Genomic_DNA"/>
</dbReference>
<reference evidence="1" key="1">
    <citation type="submission" date="2018-05" db="EMBL/GenBank/DDBJ databases">
        <title>Draft genome of Mucuna pruriens seed.</title>
        <authorList>
            <person name="Nnadi N.E."/>
            <person name="Vos R."/>
            <person name="Hasami M.H."/>
            <person name="Devisetty U.K."/>
            <person name="Aguiy J.C."/>
        </authorList>
    </citation>
    <scope>NUCLEOTIDE SEQUENCE [LARGE SCALE GENOMIC DNA]</scope>
    <source>
        <strain evidence="1">JCA_2017</strain>
    </source>
</reference>
<evidence type="ECO:0000313" key="1">
    <source>
        <dbReference type="EMBL" id="RDY09565.1"/>
    </source>
</evidence>
<proteinExistence type="predicted"/>
<gene>
    <name evidence="1" type="ORF">CR513_06050</name>
</gene>
<protein>
    <recommendedName>
        <fullName evidence="3">Retrovirus-related Pol polyprotein from transposon TNT 1-94</fullName>
    </recommendedName>
</protein>
<feature type="non-terminal residue" evidence="1">
    <location>
        <position position="1"/>
    </location>
</feature>
<dbReference type="Proteomes" id="UP000257109">
    <property type="component" value="Unassembled WGS sequence"/>
</dbReference>